<comment type="caution">
    <text evidence="1">The sequence shown here is derived from an EMBL/GenBank/DDBJ whole genome shotgun (WGS) entry which is preliminary data.</text>
</comment>
<accession>A0ABW6PWY3</accession>
<evidence type="ECO:0008006" key="3">
    <source>
        <dbReference type="Google" id="ProtNLM"/>
    </source>
</evidence>
<evidence type="ECO:0000313" key="2">
    <source>
        <dbReference type="Proteomes" id="UP001601444"/>
    </source>
</evidence>
<dbReference type="EMBL" id="JBIAMX010000029">
    <property type="protein sequence ID" value="MFF0546952.1"/>
    <property type="molecule type" value="Genomic_DNA"/>
</dbReference>
<sequence>MTTPRKTAARKASPRTAQPKTVAAKVSAFAALRARAGDRELGVRAATTPYEIPGFEPPITVTWPTLLSEEVALEIASRNGDVIGYLHTLLGDVDFVRVLARFEQEPDGKKLLVGLQLAISDHFLGRGAGDVPGGTPASSTS</sequence>
<dbReference type="RefSeq" id="WP_387703134.1">
    <property type="nucleotide sequence ID" value="NZ_JBIAMX010000029.1"/>
</dbReference>
<organism evidence="1 2">
    <name type="scientific">Nocardia thailandica</name>
    <dbReference type="NCBI Taxonomy" id="257275"/>
    <lineage>
        <taxon>Bacteria</taxon>
        <taxon>Bacillati</taxon>
        <taxon>Actinomycetota</taxon>
        <taxon>Actinomycetes</taxon>
        <taxon>Mycobacteriales</taxon>
        <taxon>Nocardiaceae</taxon>
        <taxon>Nocardia</taxon>
    </lineage>
</organism>
<gene>
    <name evidence="1" type="ORF">ACFYTF_29360</name>
</gene>
<keyword evidence="2" id="KW-1185">Reference proteome</keyword>
<dbReference type="Proteomes" id="UP001601444">
    <property type="component" value="Unassembled WGS sequence"/>
</dbReference>
<evidence type="ECO:0000313" key="1">
    <source>
        <dbReference type="EMBL" id="MFF0546952.1"/>
    </source>
</evidence>
<protein>
    <recommendedName>
        <fullName evidence="3">Tail assembly chaperone</fullName>
    </recommendedName>
</protein>
<name>A0ABW6PWY3_9NOCA</name>
<reference evidence="1 2" key="1">
    <citation type="submission" date="2024-10" db="EMBL/GenBank/DDBJ databases">
        <title>The Natural Products Discovery Center: Release of the First 8490 Sequenced Strains for Exploring Actinobacteria Biosynthetic Diversity.</title>
        <authorList>
            <person name="Kalkreuter E."/>
            <person name="Kautsar S.A."/>
            <person name="Yang D."/>
            <person name="Bader C.D."/>
            <person name="Teijaro C.N."/>
            <person name="Fluegel L."/>
            <person name="Davis C.M."/>
            <person name="Simpson J.R."/>
            <person name="Lauterbach L."/>
            <person name="Steele A.D."/>
            <person name="Gui C."/>
            <person name="Meng S."/>
            <person name="Li G."/>
            <person name="Viehrig K."/>
            <person name="Ye F."/>
            <person name="Su P."/>
            <person name="Kiefer A.F."/>
            <person name="Nichols A."/>
            <person name="Cepeda A.J."/>
            <person name="Yan W."/>
            <person name="Fan B."/>
            <person name="Jiang Y."/>
            <person name="Adhikari A."/>
            <person name="Zheng C.-J."/>
            <person name="Schuster L."/>
            <person name="Cowan T.M."/>
            <person name="Smanski M.J."/>
            <person name="Chevrette M.G."/>
            <person name="De Carvalho L.P.S."/>
            <person name="Shen B."/>
        </authorList>
    </citation>
    <scope>NUCLEOTIDE SEQUENCE [LARGE SCALE GENOMIC DNA]</scope>
    <source>
        <strain evidence="1 2">NPDC004045</strain>
    </source>
</reference>
<proteinExistence type="predicted"/>